<keyword evidence="2" id="KW-1185">Reference proteome</keyword>
<name>A0A151ZAU5_TIELA</name>
<dbReference type="InterPro" id="IPR027417">
    <property type="entry name" value="P-loop_NTPase"/>
</dbReference>
<dbReference type="OMA" id="AVIEDHI"/>
<comment type="caution">
    <text evidence="1">The sequence shown here is derived from an EMBL/GenBank/DDBJ whole genome shotgun (WGS) entry which is preliminary data.</text>
</comment>
<protein>
    <submittedName>
        <fullName evidence="1">Uncharacterized protein</fullName>
    </submittedName>
</protein>
<proteinExistence type="predicted"/>
<dbReference type="OrthoDB" id="19885at2759"/>
<gene>
    <name evidence="1" type="ORF">DLAC_07969</name>
</gene>
<reference evidence="1 2" key="1">
    <citation type="submission" date="2015-12" db="EMBL/GenBank/DDBJ databases">
        <title>Dictyostelia acquired genes for synthesis and detection of signals that induce cell-type specialization by lateral gene transfer from prokaryotes.</title>
        <authorList>
            <person name="Gloeckner G."/>
            <person name="Schaap P."/>
        </authorList>
    </citation>
    <scope>NUCLEOTIDE SEQUENCE [LARGE SCALE GENOMIC DNA]</scope>
    <source>
        <strain evidence="1 2">TK</strain>
    </source>
</reference>
<accession>A0A151ZAU5</accession>
<dbReference type="AlphaFoldDB" id="A0A151ZAU5"/>
<dbReference type="InParanoid" id="A0A151ZAU5"/>
<dbReference type="SUPFAM" id="SSF52540">
    <property type="entry name" value="P-loop containing nucleoside triphosphate hydrolases"/>
    <property type="match status" value="1"/>
</dbReference>
<dbReference type="Proteomes" id="UP000076078">
    <property type="component" value="Unassembled WGS sequence"/>
</dbReference>
<dbReference type="EMBL" id="LODT01000035">
    <property type="protein sequence ID" value="KYQ91067.1"/>
    <property type="molecule type" value="Genomic_DNA"/>
</dbReference>
<organism evidence="1 2">
    <name type="scientific">Tieghemostelium lacteum</name>
    <name type="common">Slime mold</name>
    <name type="synonym">Dictyostelium lacteum</name>
    <dbReference type="NCBI Taxonomy" id="361077"/>
    <lineage>
        <taxon>Eukaryota</taxon>
        <taxon>Amoebozoa</taxon>
        <taxon>Evosea</taxon>
        <taxon>Eumycetozoa</taxon>
        <taxon>Dictyostelia</taxon>
        <taxon>Dictyosteliales</taxon>
        <taxon>Raperosteliaceae</taxon>
        <taxon>Tieghemostelium</taxon>
    </lineage>
</organism>
<evidence type="ECO:0000313" key="2">
    <source>
        <dbReference type="Proteomes" id="UP000076078"/>
    </source>
</evidence>
<sequence>MHFFLYIINGSGLGKSWTGFYACNRLRLQFPNDLTYSICIDFSNGSRYIDIDSHLDIEVSFGLRVASCFLNVPWLSLYEKYKNSLSNLKFNNVMEWFSKQYRRISNNQGQIFFGIHLDEIQLNSTFSQKILHIIASFMCRTVEKEISDSSRFNIVVFPILTGTSSKNLRMAITDHGSLYIDLRPFTLKESFKFLNSNIPNFNCEDQNKRFQRTVMSMGGIPRLLERFAQYIKSEVNIKFLDHIITSTKTEISCIYQIGEFWMQTCQTIKNVKMIIAMSISGKLVDLTTKLPDNELEIEDVVKGGIIFLKKSPYGYYITYPLLILEILNECFNFTTLNLMEPLSPDWSWNKFVEFEAEFERLKNNSYVTSG</sequence>
<evidence type="ECO:0000313" key="1">
    <source>
        <dbReference type="EMBL" id="KYQ91067.1"/>
    </source>
</evidence>